<organism evidence="2 3">
    <name type="scientific">Candidatus Roizmanbacteria bacterium CG_4_9_14_0_2_um_filter_39_13</name>
    <dbReference type="NCBI Taxonomy" id="1974839"/>
    <lineage>
        <taxon>Bacteria</taxon>
        <taxon>Candidatus Roizmaniibacteriota</taxon>
    </lineage>
</organism>
<feature type="transmembrane region" description="Helical" evidence="1">
    <location>
        <begin position="21"/>
        <end position="42"/>
    </location>
</feature>
<dbReference type="AlphaFoldDB" id="A0A2M8F501"/>
<feature type="transmembrane region" description="Helical" evidence="1">
    <location>
        <begin position="131"/>
        <end position="150"/>
    </location>
</feature>
<gene>
    <name evidence="2" type="ORF">CO051_00070</name>
</gene>
<dbReference type="EMBL" id="PFSC01000002">
    <property type="protein sequence ID" value="PJC34358.1"/>
    <property type="molecule type" value="Genomic_DNA"/>
</dbReference>
<evidence type="ECO:0000256" key="1">
    <source>
        <dbReference type="SAM" id="Phobius"/>
    </source>
</evidence>
<evidence type="ECO:0000313" key="3">
    <source>
        <dbReference type="Proteomes" id="UP000231383"/>
    </source>
</evidence>
<sequence>MTKLQAIEIVFYDKRNTFIGLLAATFFGTFFVLGTGMVTFFPEGPFIEFNLLRLSTLFALVVLSGLVVPMQLFAIRKAKSGLKTSASGLGGLMTGIATMSCCAPLLLPALLSFIGFSGTQLLFFNTTIRQYVLPLSLFSVALLSLSLLLVSRSVVASCKIDVRRTV</sequence>
<keyword evidence="1" id="KW-0472">Membrane</keyword>
<dbReference type="Proteomes" id="UP000231383">
    <property type="component" value="Unassembled WGS sequence"/>
</dbReference>
<name>A0A2M8F501_9BACT</name>
<protein>
    <submittedName>
        <fullName evidence="2">Uncharacterized protein</fullName>
    </submittedName>
</protein>
<keyword evidence="1" id="KW-1133">Transmembrane helix</keyword>
<accession>A0A2M8F501</accession>
<proteinExistence type="predicted"/>
<feature type="transmembrane region" description="Helical" evidence="1">
    <location>
        <begin position="54"/>
        <end position="75"/>
    </location>
</feature>
<feature type="transmembrane region" description="Helical" evidence="1">
    <location>
        <begin position="87"/>
        <end position="111"/>
    </location>
</feature>
<reference evidence="3" key="1">
    <citation type="submission" date="2017-09" db="EMBL/GenBank/DDBJ databases">
        <title>Depth-based differentiation of microbial function through sediment-hosted aquifers and enrichment of novel symbionts in the deep terrestrial subsurface.</title>
        <authorList>
            <person name="Probst A.J."/>
            <person name="Ladd B."/>
            <person name="Jarett J.K."/>
            <person name="Geller-Mcgrath D.E."/>
            <person name="Sieber C.M.K."/>
            <person name="Emerson J.B."/>
            <person name="Anantharaman K."/>
            <person name="Thomas B.C."/>
            <person name="Malmstrom R."/>
            <person name="Stieglmeier M."/>
            <person name="Klingl A."/>
            <person name="Woyke T."/>
            <person name="Ryan C.M."/>
            <person name="Banfield J.F."/>
        </authorList>
    </citation>
    <scope>NUCLEOTIDE SEQUENCE [LARGE SCALE GENOMIC DNA]</scope>
</reference>
<keyword evidence="1" id="KW-0812">Transmembrane</keyword>
<comment type="caution">
    <text evidence="2">The sequence shown here is derived from an EMBL/GenBank/DDBJ whole genome shotgun (WGS) entry which is preliminary data.</text>
</comment>
<evidence type="ECO:0000313" key="2">
    <source>
        <dbReference type="EMBL" id="PJC34358.1"/>
    </source>
</evidence>